<dbReference type="Gene3D" id="3.40.50.1980">
    <property type="entry name" value="Nitrogenase molybdenum iron protein domain"/>
    <property type="match status" value="2"/>
</dbReference>
<feature type="compositionally biased region" description="Basic and acidic residues" evidence="6">
    <location>
        <begin position="124"/>
        <end position="191"/>
    </location>
</feature>
<geneLocation type="plasmid" evidence="9">
    <name>pp63_a</name>
</geneLocation>
<sequence>MGHIRFLATAATVWAAATAAFAEVPAVAADITPVHGLVSRVMQGVGAPDLVVPPGASPHSHSMRPSEARALDQADLVFWVGPILTPWLEGPIATLASDAKVIALLDAETTQQLMVRETVQFGQGHDDDHSDDHHDGHDDDHADDHHDVHDEEHHDAHHDEEHAGDHADEHDEDHGNETAHADEHGHNHEAGSLDPHAWLMAENGSAWLQVIAEALAAADPENAALYMRNAAEGQAEIATAAAEIATKLDAVAGKPFVVFHDAYQYFETGFGIEAAAAISLSDASDPSPARIAEVRAIVQEMKVRCVLSEPQFNSGLVATVLDGTDAGTAVVDPLGVKLEPGPQFYPQLLASVGEAIASCY</sequence>
<protein>
    <recommendedName>
        <fullName evidence="2">High-affinity zinc uptake system protein ZnuA</fullName>
    </recommendedName>
</protein>
<evidence type="ECO:0000256" key="1">
    <source>
        <dbReference type="ARBA" id="ARBA00011028"/>
    </source>
</evidence>
<evidence type="ECO:0000313" key="9">
    <source>
        <dbReference type="Proteomes" id="UP000217545"/>
    </source>
</evidence>
<feature type="region of interest" description="Disordered" evidence="6">
    <location>
        <begin position="122"/>
        <end position="192"/>
    </location>
</feature>
<gene>
    <name evidence="8" type="ORF">PhaeoP63_03925</name>
</gene>
<keyword evidence="3" id="KW-0813">Transport</keyword>
<feature type="signal peptide" evidence="7">
    <location>
        <begin position="1"/>
        <end position="22"/>
    </location>
</feature>
<proteinExistence type="inferred from homology"/>
<dbReference type="Proteomes" id="UP000217545">
    <property type="component" value="Plasmid pP63_a"/>
</dbReference>
<dbReference type="InterPro" id="IPR006127">
    <property type="entry name" value="ZnuA-like"/>
</dbReference>
<evidence type="ECO:0000256" key="6">
    <source>
        <dbReference type="SAM" id="MobiDB-lite"/>
    </source>
</evidence>
<organism evidence="8 9">
    <name type="scientific">Phaeobacter gallaeciensis</name>
    <dbReference type="NCBI Taxonomy" id="60890"/>
    <lineage>
        <taxon>Bacteria</taxon>
        <taxon>Pseudomonadati</taxon>
        <taxon>Pseudomonadota</taxon>
        <taxon>Alphaproteobacteria</taxon>
        <taxon>Rhodobacterales</taxon>
        <taxon>Roseobacteraceae</taxon>
        <taxon>Phaeobacter</taxon>
    </lineage>
</organism>
<dbReference type="EMBL" id="CP010785">
    <property type="protein sequence ID" value="ATF07957.1"/>
    <property type="molecule type" value="Genomic_DNA"/>
</dbReference>
<keyword evidence="5" id="KW-0862">Zinc</keyword>
<evidence type="ECO:0000313" key="8">
    <source>
        <dbReference type="EMBL" id="ATF07957.1"/>
    </source>
</evidence>
<dbReference type="PANTHER" id="PTHR42953">
    <property type="entry name" value="HIGH-AFFINITY ZINC UPTAKE SYSTEM PROTEIN ZNUA-RELATED"/>
    <property type="match status" value="1"/>
</dbReference>
<evidence type="ECO:0000256" key="3">
    <source>
        <dbReference type="ARBA" id="ARBA00022448"/>
    </source>
</evidence>
<keyword evidence="5" id="KW-0864">Zinc transport</keyword>
<keyword evidence="8" id="KW-0614">Plasmid</keyword>
<evidence type="ECO:0000256" key="7">
    <source>
        <dbReference type="SAM" id="SignalP"/>
    </source>
</evidence>
<dbReference type="Pfam" id="PF01297">
    <property type="entry name" value="ZnuA"/>
    <property type="match status" value="1"/>
</dbReference>
<dbReference type="GeneID" id="31848274"/>
<feature type="chain" id="PRO_5041959022" description="High-affinity zinc uptake system protein ZnuA" evidence="7">
    <location>
        <begin position="23"/>
        <end position="360"/>
    </location>
</feature>
<evidence type="ECO:0000256" key="2">
    <source>
        <dbReference type="ARBA" id="ARBA00015915"/>
    </source>
</evidence>
<comment type="similarity">
    <text evidence="1">Belongs to the bacterial solute-binding protein 9 family.</text>
</comment>
<dbReference type="GO" id="GO:0006829">
    <property type="term" value="P:zinc ion transport"/>
    <property type="evidence" value="ECO:0007669"/>
    <property type="project" value="UniProtKB-KW"/>
</dbReference>
<dbReference type="GO" id="GO:0046872">
    <property type="term" value="F:metal ion binding"/>
    <property type="evidence" value="ECO:0007669"/>
    <property type="project" value="InterPro"/>
</dbReference>
<evidence type="ECO:0000256" key="4">
    <source>
        <dbReference type="ARBA" id="ARBA00022729"/>
    </source>
</evidence>
<name>A0AAC9ZCY1_9RHOB</name>
<reference evidence="8 9" key="1">
    <citation type="journal article" date="2017" name="Front. Microbiol.">
        <title>Phaeobacter piscinae sp. nov., a species of the Roseobacter group and potential aquaculture probiont.</title>
        <authorList>
            <person name="Sonnenschein E.C."/>
            <person name="Phippen C.B.W."/>
            <person name="Nielsen K.F."/>
            <person name="Mateiu R.V."/>
            <person name="Melchiorsen J."/>
            <person name="Gram L."/>
            <person name="Overmann J."/>
            <person name="Freese H.M."/>
        </authorList>
    </citation>
    <scope>NUCLEOTIDE SEQUENCE [LARGE SCALE GENOMIC DNA]</scope>
    <source>
        <strain evidence="8 9">P63</strain>
    </source>
</reference>
<accession>A0AAC9ZCY1</accession>
<dbReference type="InterPro" id="IPR050492">
    <property type="entry name" value="Bact_metal-bind_prot9"/>
</dbReference>
<keyword evidence="5" id="KW-0406">Ion transport</keyword>
<evidence type="ECO:0000256" key="5">
    <source>
        <dbReference type="ARBA" id="ARBA00022906"/>
    </source>
</evidence>
<dbReference type="AlphaFoldDB" id="A0AAC9ZCY1"/>
<dbReference type="PANTHER" id="PTHR42953:SF3">
    <property type="entry name" value="HIGH-AFFINITY ZINC UPTAKE SYSTEM PROTEIN ZNUA"/>
    <property type="match status" value="1"/>
</dbReference>
<keyword evidence="4 7" id="KW-0732">Signal</keyword>
<dbReference type="RefSeq" id="WP_024099226.1">
    <property type="nucleotide sequence ID" value="NZ_CP010589.1"/>
</dbReference>
<dbReference type="SUPFAM" id="SSF53807">
    <property type="entry name" value="Helical backbone' metal receptor"/>
    <property type="match status" value="1"/>
</dbReference>